<dbReference type="EMBL" id="CH476736">
    <property type="protein sequence ID" value="EIE82625.1"/>
    <property type="molecule type" value="Genomic_DNA"/>
</dbReference>
<dbReference type="STRING" id="246409.I1C2E5"/>
<name>I1C2E5_RHIO9</name>
<evidence type="ECO:0000256" key="1">
    <source>
        <dbReference type="ARBA" id="ARBA00004141"/>
    </source>
</evidence>
<dbReference type="AlphaFoldDB" id="I1C2E5"/>
<dbReference type="PANTHER" id="PTHR10783:SF103">
    <property type="entry name" value="SOLUTE CARRIER FAMILY 53 MEMBER 1"/>
    <property type="match status" value="1"/>
</dbReference>
<dbReference type="RefSeq" id="XP_067518021.1">
    <property type="nucleotide sequence ID" value="XM_067661920.1"/>
</dbReference>
<dbReference type="PROSITE" id="PS51382">
    <property type="entry name" value="SPX"/>
    <property type="match status" value="1"/>
</dbReference>
<comment type="subcellular location">
    <subcellularLocation>
        <location evidence="1">Membrane</location>
        <topology evidence="1">Multi-pass membrane protein</topology>
    </subcellularLocation>
</comment>
<dbReference type="PANTHER" id="PTHR10783">
    <property type="entry name" value="XENOTROPIC AND POLYTROPIC RETROVIRUS RECEPTOR 1-RELATED"/>
    <property type="match status" value="1"/>
</dbReference>
<dbReference type="InParanoid" id="I1C2E5"/>
<dbReference type="eggNOG" id="KOG1162">
    <property type="taxonomic scope" value="Eukaryota"/>
</dbReference>
<keyword evidence="4 6" id="KW-1133">Transmembrane helix</keyword>
<dbReference type="InterPro" id="IPR004342">
    <property type="entry name" value="EXS_C"/>
</dbReference>
<dbReference type="GO" id="GO:0000822">
    <property type="term" value="F:inositol hexakisphosphate binding"/>
    <property type="evidence" value="ECO:0007669"/>
    <property type="project" value="TreeGrafter"/>
</dbReference>
<dbReference type="Pfam" id="PF03124">
    <property type="entry name" value="EXS"/>
    <property type="match status" value="1"/>
</dbReference>
<dbReference type="FunCoup" id="I1C2E5">
    <property type="interactions" value="308"/>
</dbReference>
<keyword evidence="5 6" id="KW-0472">Membrane</keyword>
<evidence type="ECO:0000256" key="5">
    <source>
        <dbReference type="ARBA" id="ARBA00023136"/>
    </source>
</evidence>
<organism evidence="8 9">
    <name type="scientific">Rhizopus delemar (strain RA 99-880 / ATCC MYA-4621 / FGSC 9543 / NRRL 43880)</name>
    <name type="common">Mucormycosis agent</name>
    <name type="synonym">Rhizopus arrhizus var. delemar</name>
    <dbReference type="NCBI Taxonomy" id="246409"/>
    <lineage>
        <taxon>Eukaryota</taxon>
        <taxon>Fungi</taxon>
        <taxon>Fungi incertae sedis</taxon>
        <taxon>Mucoromycota</taxon>
        <taxon>Mucoromycotina</taxon>
        <taxon>Mucoromycetes</taxon>
        <taxon>Mucorales</taxon>
        <taxon>Mucorineae</taxon>
        <taxon>Rhizopodaceae</taxon>
        <taxon>Rhizopus</taxon>
    </lineage>
</organism>
<evidence type="ECO:0000256" key="4">
    <source>
        <dbReference type="ARBA" id="ARBA00022989"/>
    </source>
</evidence>
<dbReference type="CDD" id="cd14475">
    <property type="entry name" value="SPX_SYG1_like"/>
    <property type="match status" value="1"/>
</dbReference>
<keyword evidence="3 6" id="KW-0812">Transmembrane</keyword>
<evidence type="ECO:0000313" key="9">
    <source>
        <dbReference type="Proteomes" id="UP000009138"/>
    </source>
</evidence>
<evidence type="ECO:0000259" key="7">
    <source>
        <dbReference type="PROSITE" id="PS51382"/>
    </source>
</evidence>
<dbReference type="VEuPathDB" id="FungiDB:RO3G_07330"/>
<evidence type="ECO:0000256" key="6">
    <source>
        <dbReference type="SAM" id="Phobius"/>
    </source>
</evidence>
<feature type="domain" description="SPX" evidence="7">
    <location>
        <begin position="1"/>
        <end position="198"/>
    </location>
</feature>
<dbReference type="Proteomes" id="UP000009138">
    <property type="component" value="Unassembled WGS sequence"/>
</dbReference>
<feature type="transmembrane region" description="Helical" evidence="6">
    <location>
        <begin position="322"/>
        <end position="341"/>
    </location>
</feature>
<dbReference type="Pfam" id="PF03105">
    <property type="entry name" value="SPX"/>
    <property type="match status" value="2"/>
</dbReference>
<reference evidence="8 9" key="1">
    <citation type="journal article" date="2009" name="PLoS Genet.">
        <title>Genomic analysis of the basal lineage fungus Rhizopus oryzae reveals a whole-genome duplication.</title>
        <authorList>
            <person name="Ma L.-J."/>
            <person name="Ibrahim A.S."/>
            <person name="Skory C."/>
            <person name="Grabherr M.G."/>
            <person name="Burger G."/>
            <person name="Butler M."/>
            <person name="Elias M."/>
            <person name="Idnurm A."/>
            <person name="Lang B.F."/>
            <person name="Sone T."/>
            <person name="Abe A."/>
            <person name="Calvo S.E."/>
            <person name="Corrochano L.M."/>
            <person name="Engels R."/>
            <person name="Fu J."/>
            <person name="Hansberg W."/>
            <person name="Kim J.-M."/>
            <person name="Kodira C.D."/>
            <person name="Koehrsen M.J."/>
            <person name="Liu B."/>
            <person name="Miranda-Saavedra D."/>
            <person name="O'Leary S."/>
            <person name="Ortiz-Castellanos L."/>
            <person name="Poulter R."/>
            <person name="Rodriguez-Romero J."/>
            <person name="Ruiz-Herrera J."/>
            <person name="Shen Y.-Q."/>
            <person name="Zeng Q."/>
            <person name="Galagan J."/>
            <person name="Birren B.W."/>
            <person name="Cuomo C.A."/>
            <person name="Wickes B.L."/>
        </authorList>
    </citation>
    <scope>NUCLEOTIDE SEQUENCE [LARGE SCALE GENOMIC DNA]</scope>
    <source>
        <strain evidence="9">RA 99-880 / ATCC MYA-4621 / FGSC 9543 / NRRL 43880</strain>
    </source>
</reference>
<dbReference type="OMA" id="TCIATIY"/>
<dbReference type="GO" id="GO:0016036">
    <property type="term" value="P:cellular response to phosphate starvation"/>
    <property type="evidence" value="ECO:0007669"/>
    <property type="project" value="TreeGrafter"/>
</dbReference>
<gene>
    <name evidence="8" type="ORF">RO3G_07330</name>
</gene>
<protein>
    <recommendedName>
        <fullName evidence="7">SPX domain-containing protein</fullName>
    </recommendedName>
</protein>
<dbReference type="GO" id="GO:0006817">
    <property type="term" value="P:phosphate ion transport"/>
    <property type="evidence" value="ECO:0007669"/>
    <property type="project" value="TreeGrafter"/>
</dbReference>
<keyword evidence="9" id="KW-1185">Reference proteome</keyword>
<proteinExistence type="inferred from homology"/>
<dbReference type="GO" id="GO:0005794">
    <property type="term" value="C:Golgi apparatus"/>
    <property type="evidence" value="ECO:0007669"/>
    <property type="project" value="TreeGrafter"/>
</dbReference>
<accession>I1C2E5</accession>
<dbReference type="OrthoDB" id="9970435at2759"/>
<dbReference type="InterPro" id="IPR004331">
    <property type="entry name" value="SPX_dom"/>
</dbReference>
<evidence type="ECO:0000313" key="8">
    <source>
        <dbReference type="EMBL" id="EIE82625.1"/>
    </source>
</evidence>
<dbReference type="GO" id="GO:0005886">
    <property type="term" value="C:plasma membrane"/>
    <property type="evidence" value="ECO:0007669"/>
    <property type="project" value="TreeGrafter"/>
</dbReference>
<evidence type="ECO:0000256" key="3">
    <source>
        <dbReference type="ARBA" id="ARBA00022692"/>
    </source>
</evidence>
<comment type="similarity">
    <text evidence="2">Belongs to the SYG1 (TC 2.A.94) family.</text>
</comment>
<dbReference type="GeneID" id="93614301"/>
<evidence type="ECO:0000256" key="2">
    <source>
        <dbReference type="ARBA" id="ARBA00009665"/>
    </source>
</evidence>
<feature type="transmembrane region" description="Helical" evidence="6">
    <location>
        <begin position="277"/>
        <end position="301"/>
    </location>
</feature>
<feature type="transmembrane region" description="Helical" evidence="6">
    <location>
        <begin position="353"/>
        <end position="375"/>
    </location>
</feature>
<sequence length="398" mass="46784">MKFSKYLENQSVPEWRKAYICYKGLKKDLKAVERFRKSKERKAASYLEHYFQNLNQPSHVPFIHHFDQSTSRPGSIQSDKMSLSILDKVLYYASSSERQFFESLDFELDKVAEFYDAEMGRQLLDTGQDQYQWFKSQNGEQRISYNVARSRLKKAITEYYRSLGFLKSYQELNETGFRKILKKFDKVAGWKASPLYMKVVGSHYWVNSKDLNRMMHETETLYINEFAVGHRRRGMRKLRAPEPNKNYNSTTLRVGILLAMDPQTVIQLPNLYINTQIYASFLLPILFCLGFSINLIVWHRFRINYKLIFELNSRDNLDYHQFAELPSILLLISCCIMYIDFSQLTAPAIPSELYPLILFIILAAIMLCPFNIFYLSARRWLGITLVTCTPIPQILKIS</sequence>